<comment type="caution">
    <text evidence="20">The sequence shown here is derived from an EMBL/GenBank/DDBJ whole genome shotgun (WGS) entry which is preliminary data.</text>
</comment>
<evidence type="ECO:0000256" key="8">
    <source>
        <dbReference type="ARBA" id="ARBA00022737"/>
    </source>
</evidence>
<comment type="subcellular location">
    <subcellularLocation>
        <location evidence="1 17">Cell membrane</location>
        <topology evidence="1 17">Single-pass type I membrane protein</topology>
    </subcellularLocation>
</comment>
<keyword evidence="7" id="KW-0732">Signal</keyword>
<dbReference type="PROSITE" id="PS52047">
    <property type="entry name" value="I_EGF_2"/>
    <property type="match status" value="1"/>
</dbReference>
<dbReference type="InterPro" id="IPR057243">
    <property type="entry name" value="Integrin_I-EGF_CS"/>
</dbReference>
<dbReference type="GO" id="GO:0046872">
    <property type="term" value="F:metal ion binding"/>
    <property type="evidence" value="ECO:0007669"/>
    <property type="project" value="UniProtKB-KW"/>
</dbReference>
<evidence type="ECO:0000256" key="9">
    <source>
        <dbReference type="ARBA" id="ARBA00022837"/>
    </source>
</evidence>
<keyword evidence="12 18" id="KW-1133">Transmembrane helix</keyword>
<feature type="domain" description="Fibronectin type-III" evidence="19">
    <location>
        <begin position="932"/>
        <end position="1020"/>
    </location>
</feature>
<proteinExistence type="inferred from homology"/>
<evidence type="ECO:0000256" key="14">
    <source>
        <dbReference type="ARBA" id="ARBA00023136"/>
    </source>
</evidence>
<keyword evidence="15" id="KW-1015">Disulfide bond</keyword>
<dbReference type="FunFam" id="2.60.40.10:FF:000146">
    <property type="entry name" value="Integrin beta"/>
    <property type="match status" value="1"/>
</dbReference>
<evidence type="ECO:0000256" key="12">
    <source>
        <dbReference type="ARBA" id="ARBA00022989"/>
    </source>
</evidence>
<evidence type="ECO:0000256" key="13">
    <source>
        <dbReference type="ARBA" id="ARBA00023037"/>
    </source>
</evidence>
<dbReference type="Gene3D" id="2.60.40.2030">
    <property type="match status" value="1"/>
</dbReference>
<evidence type="ECO:0000256" key="10">
    <source>
        <dbReference type="ARBA" id="ARBA00022842"/>
    </source>
</evidence>
<reference evidence="20 21" key="1">
    <citation type="journal article" date="2018" name="Nat. Ecol. Evol.">
        <title>Shark genomes provide insights into elasmobranch evolution and the origin of vertebrates.</title>
        <authorList>
            <person name="Hara Y"/>
            <person name="Yamaguchi K"/>
            <person name="Onimaru K"/>
            <person name="Kadota M"/>
            <person name="Koyanagi M"/>
            <person name="Keeley SD"/>
            <person name="Tatsumi K"/>
            <person name="Tanaka K"/>
            <person name="Motone F"/>
            <person name="Kageyama Y"/>
            <person name="Nozu R"/>
            <person name="Adachi N"/>
            <person name="Nishimura O"/>
            <person name="Nakagawa R"/>
            <person name="Tanegashima C"/>
            <person name="Kiyatake I"/>
            <person name="Matsumoto R"/>
            <person name="Murakumo K"/>
            <person name="Nishida K"/>
            <person name="Terakita A"/>
            <person name="Kuratani S"/>
            <person name="Sato K"/>
            <person name="Hyodo S Kuraku.S."/>
        </authorList>
    </citation>
    <scope>NUCLEOTIDE SEQUENCE [LARGE SCALE GENOMIC DNA]</scope>
</reference>
<evidence type="ECO:0000256" key="17">
    <source>
        <dbReference type="RuleBase" id="RU000633"/>
    </source>
</evidence>
<dbReference type="PRINTS" id="PR00014">
    <property type="entry name" value="FNTYPEIII"/>
</dbReference>
<dbReference type="OrthoDB" id="410592at2759"/>
<evidence type="ECO:0000256" key="5">
    <source>
        <dbReference type="ARBA" id="ARBA00022692"/>
    </source>
</evidence>
<dbReference type="PANTHER" id="PTHR10082:SF42">
    <property type="entry name" value="INTEGRIN BETA-4"/>
    <property type="match status" value="1"/>
</dbReference>
<keyword evidence="13 17" id="KW-0401">Integrin</keyword>
<gene>
    <name evidence="20" type="ORF">chiPu_0020116</name>
</gene>
<dbReference type="FunFam" id="2.60.40.10:FF:000028">
    <property type="entry name" value="Neuronal cell adhesion molecule"/>
    <property type="match status" value="1"/>
</dbReference>
<dbReference type="InterPro" id="IPR003644">
    <property type="entry name" value="Calx_beta"/>
</dbReference>
<keyword evidence="21" id="KW-1185">Reference proteome</keyword>
<dbReference type="Gene3D" id="2.60.40.1510">
    <property type="entry name" value="ntegrin, alpha v. Chain A, domain 3"/>
    <property type="match status" value="1"/>
</dbReference>
<dbReference type="InterPro" id="IPR015812">
    <property type="entry name" value="Integrin_bsu"/>
</dbReference>
<dbReference type="PROSITE" id="PS50853">
    <property type="entry name" value="FN3"/>
    <property type="match status" value="5"/>
</dbReference>
<evidence type="ECO:0000256" key="15">
    <source>
        <dbReference type="ARBA" id="ARBA00023157"/>
    </source>
</evidence>
<feature type="domain" description="Fibronectin type-III" evidence="19">
    <location>
        <begin position="1129"/>
        <end position="1228"/>
    </location>
</feature>
<keyword evidence="11 17" id="KW-0130">Cell adhesion</keyword>
<dbReference type="SMART" id="SM00187">
    <property type="entry name" value="INB"/>
    <property type="match status" value="1"/>
</dbReference>
<evidence type="ECO:0000256" key="1">
    <source>
        <dbReference type="ARBA" id="ARBA00004251"/>
    </source>
</evidence>
<keyword evidence="8" id="KW-0677">Repeat</keyword>
<organism evidence="20 21">
    <name type="scientific">Chiloscyllium punctatum</name>
    <name type="common">Brownbanded bambooshark</name>
    <name type="synonym">Hemiscyllium punctatum</name>
    <dbReference type="NCBI Taxonomy" id="137246"/>
    <lineage>
        <taxon>Eukaryota</taxon>
        <taxon>Metazoa</taxon>
        <taxon>Chordata</taxon>
        <taxon>Craniata</taxon>
        <taxon>Vertebrata</taxon>
        <taxon>Chondrichthyes</taxon>
        <taxon>Elasmobranchii</taxon>
        <taxon>Galeomorphii</taxon>
        <taxon>Galeoidea</taxon>
        <taxon>Orectolobiformes</taxon>
        <taxon>Hemiscylliidae</taxon>
        <taxon>Chiloscyllium</taxon>
    </lineage>
</organism>
<evidence type="ECO:0000256" key="18">
    <source>
        <dbReference type="SAM" id="Phobius"/>
    </source>
</evidence>
<dbReference type="InterPro" id="IPR002369">
    <property type="entry name" value="Integrin_bsu_VWA"/>
</dbReference>
<keyword evidence="6" id="KW-0479">Metal-binding</keyword>
<dbReference type="PROSITE" id="PS00243">
    <property type="entry name" value="I_EGF_1"/>
    <property type="match status" value="2"/>
</dbReference>
<dbReference type="GO" id="GO:0009986">
    <property type="term" value="C:cell surface"/>
    <property type="evidence" value="ECO:0007669"/>
    <property type="project" value="TreeGrafter"/>
</dbReference>
<dbReference type="PRINTS" id="PR01186">
    <property type="entry name" value="INTEGRINB"/>
</dbReference>
<feature type="domain" description="Fibronectin type-III" evidence="19">
    <location>
        <begin position="1037"/>
        <end position="1125"/>
    </location>
</feature>
<feature type="domain" description="Fibronectin type-III" evidence="19">
    <location>
        <begin position="1449"/>
        <end position="1545"/>
    </location>
</feature>
<dbReference type="SUPFAM" id="SSF57196">
    <property type="entry name" value="EGF/Laminin"/>
    <property type="match status" value="1"/>
</dbReference>
<comment type="similarity">
    <text evidence="2 17">Belongs to the integrin beta chain family.</text>
</comment>
<dbReference type="FunFam" id="3.40.50.410:FF:000036">
    <property type="entry name" value="Integrin beta"/>
    <property type="match status" value="1"/>
</dbReference>
<dbReference type="SUPFAM" id="SSF53300">
    <property type="entry name" value="vWA-like"/>
    <property type="match status" value="1"/>
</dbReference>
<feature type="transmembrane region" description="Helical" evidence="18">
    <location>
        <begin position="524"/>
        <end position="544"/>
    </location>
</feature>
<keyword evidence="4" id="KW-0245">EGF-like domain</keyword>
<dbReference type="SUPFAM" id="SSF49265">
    <property type="entry name" value="Fibronectin type III"/>
    <property type="match status" value="3"/>
</dbReference>
<dbReference type="Gene3D" id="2.10.25.10">
    <property type="entry name" value="Laminin"/>
    <property type="match status" value="2"/>
</dbReference>
<feature type="domain" description="Fibronectin type-III" evidence="19">
    <location>
        <begin position="1336"/>
        <end position="1429"/>
    </location>
</feature>
<dbReference type="InterPro" id="IPR038081">
    <property type="entry name" value="CalX-like_sf"/>
</dbReference>
<keyword evidence="14 18" id="KW-0472">Membrane</keyword>
<dbReference type="SUPFAM" id="SSF141072">
    <property type="entry name" value="CalX-like"/>
    <property type="match status" value="1"/>
</dbReference>
<keyword evidence="9" id="KW-0106">Calcium</keyword>
<dbReference type="InterPro" id="IPR013783">
    <property type="entry name" value="Ig-like_fold"/>
</dbReference>
<evidence type="ECO:0000256" key="16">
    <source>
        <dbReference type="ARBA" id="ARBA00023180"/>
    </source>
</evidence>
<dbReference type="GO" id="GO:0007160">
    <property type="term" value="P:cell-matrix adhesion"/>
    <property type="evidence" value="ECO:0007669"/>
    <property type="project" value="TreeGrafter"/>
</dbReference>
<protein>
    <recommendedName>
        <fullName evidence="17">Integrin beta</fullName>
    </recommendedName>
</protein>
<dbReference type="Pfam" id="PF03160">
    <property type="entry name" value="Calx-beta"/>
    <property type="match status" value="1"/>
</dbReference>
<dbReference type="Gene3D" id="3.40.50.410">
    <property type="entry name" value="von Willebrand factor, type A domain"/>
    <property type="match status" value="1"/>
</dbReference>
<evidence type="ECO:0000313" key="21">
    <source>
        <dbReference type="Proteomes" id="UP000287033"/>
    </source>
</evidence>
<dbReference type="EMBL" id="BEZZ01002362">
    <property type="protein sequence ID" value="GCC21641.1"/>
    <property type="molecule type" value="Genomic_DNA"/>
</dbReference>
<dbReference type="GO" id="GO:0033627">
    <property type="term" value="P:cell adhesion mediated by integrin"/>
    <property type="evidence" value="ECO:0007669"/>
    <property type="project" value="TreeGrafter"/>
</dbReference>
<dbReference type="SMART" id="SM00060">
    <property type="entry name" value="FN3"/>
    <property type="match status" value="5"/>
</dbReference>
<dbReference type="InterPro" id="IPR040622">
    <property type="entry name" value="EGF_integrin_1"/>
</dbReference>
<dbReference type="STRING" id="137246.A0A401RU60"/>
<dbReference type="SMART" id="SM00237">
    <property type="entry name" value="Calx_beta"/>
    <property type="match status" value="1"/>
</dbReference>
<dbReference type="GO" id="GO:0098609">
    <property type="term" value="P:cell-cell adhesion"/>
    <property type="evidence" value="ECO:0007669"/>
    <property type="project" value="TreeGrafter"/>
</dbReference>
<keyword evidence="16" id="KW-0325">Glycoprotein</keyword>
<evidence type="ECO:0000256" key="11">
    <source>
        <dbReference type="ARBA" id="ARBA00022889"/>
    </source>
</evidence>
<evidence type="ECO:0000259" key="19">
    <source>
        <dbReference type="PROSITE" id="PS50853"/>
    </source>
</evidence>
<dbReference type="Pfam" id="PF23105">
    <property type="entry name" value="EGF_integrin"/>
    <property type="match status" value="1"/>
</dbReference>
<evidence type="ECO:0000256" key="2">
    <source>
        <dbReference type="ARBA" id="ARBA00007449"/>
    </source>
</evidence>
<dbReference type="Pfam" id="PF00362">
    <property type="entry name" value="Integrin_beta"/>
    <property type="match status" value="1"/>
</dbReference>
<dbReference type="InterPro" id="IPR012896">
    <property type="entry name" value="Integrin_bsu_tail"/>
</dbReference>
<dbReference type="SMART" id="SM01242">
    <property type="entry name" value="Integrin_B_tail"/>
    <property type="match status" value="1"/>
</dbReference>
<accession>A0A401RU60</accession>
<sequence length="1624" mass="182881">RLREPWPNSDAPFSFKNVIPLTPNAEYFTNELKKERISGNVDAPEGGFDAILQVAVCQNQIGWRSQSTHILVFSTESAFHYEADGSNVLSGILKRNDEHCHLDSNGSYTWHTLQDYPSIPTLVRHLTEQSIIPIFAVTNHSYSYYQKLSKYFPVSDIGQLQEDSSNIIELLRNAFENIRSKMEIRAENVPVTMLAKVSALSSATSRSDSSVFTVAPGEVKEFELKVKAMDSIMCTNEKEQRANLIVKPSTFTDALTVDTSLLCEKCLCEMNPEKNSPKCKGNGDFVCGQCMCKDNWQGEICDCDTRNQDGTEVEACKNPLDDSQICSGRGDCYCGVCYCHPSEHHLERFEGKYCQYSTLHCPRFAGFMCNDHGECFEEKCICREGWTGDSCECPISNATCIDINGGLCNGNGVCDCGRCWCYDNNADPTCSSLQYLLGICEDLRSCVQCWAWNTGDKKGNNCKDCPQIFTFVEELKSEKEVTEHCEFRDEEDDCTFYYTVTVLPRGNQTQVEVLKKKDCPPGGFLWLIPLIIFLMLLLGLLLLLCWKYCACFRACCARLPCCAMLPCCAAGTKVGFKENRHMLNQSKLTYLDTPMIRKNKLVGTDVVRWKVMDNVHKEPSKRYQGTNSNDTVLYNLSLRAARIFNDVLKNPDSPEFRQLRLEVEENLNDVFKIVPGFQGARKTTFTVRPKTGKKEDLTFIDTQIPALRSAERQIVNITEDMVSMGAFSNLKVVPGYYTVASDRDAHGQVEFQDGVESINVRVPLFVKDEDDDEKQLQVEAVDVPKGNAEIDQPFVYITMIKQALAKSIITFMHPSYRYQRQDKVAKIPLIREIREDGRTQVSYRTKDRTAKDGKDYIATENHVTFQPGETRKEIPVVLLEQTEIDTLLGNEQEKKFCMELYNPQNGAKIGKYPETNVIITDDNERQIPIDTPPFNLKAHPIDSRRIQLNWNPPLGEPSGYRVEYWPEDDRLASQIIETRNTSAELINLQPSSDYAMNVLAYNDLGDGPQSAITYCHTLDEVNQAPILLKGSNPIKSAPTNLKAHPIDSRRIRLNWTPPPGQPSEYKVTYWIEGDENSSQVIKTMTPSADLTNLYPYCDYEMNVCAYNSQGFGPYSDVVQCRTLEDLPNQPGRLAFNVISPTVTQLSWAEPSETNGEITEYEVTYTVVTDENQPIGPKKTVKIDKPKKRMVMIENLKAEQPYLYTVRAKNGAGWGPVREATMNLSTQPKRPMSIPIIPDVPIIDAEAHDEYENFLMYSSDVMRSPRPSTSDDIDMSMNGKWEMNSLFPGSANSTLSRSTTNYNHQYTRLIEDSSMSSKAHTTMMLGQESRSPGIPDTPTRLVFSALGATSLKVSWQKPQCDREVLGYRVTYQPLLGGETKIIDISDPEENSIIINDLLPNYSYMFKVMALSDKGWGPEREGVITIESKVDPLSPLSPVPGSPFTLSTPSAPGPLVFTAINSELLKLSWEKPRKPNGDIMGYLVTCEPLDGHGEIKTYQVEGDDAEMTLMVPHLSENVPYKFKVQAKTTQGYGPEREGIITIESQDGANFTDYNKQMVTRQEGYMIPGNMSTQTTLLQSTIDPMFSEGMTVTTQRMEGATSITQQITRTMMSGTVTKQMERKFYEA</sequence>
<dbReference type="GO" id="GO:0005925">
    <property type="term" value="C:focal adhesion"/>
    <property type="evidence" value="ECO:0007669"/>
    <property type="project" value="TreeGrafter"/>
</dbReference>
<dbReference type="Proteomes" id="UP000287033">
    <property type="component" value="Unassembled WGS sequence"/>
</dbReference>
<dbReference type="Pfam" id="PF00041">
    <property type="entry name" value="fn3"/>
    <property type="match status" value="5"/>
</dbReference>
<dbReference type="Gene3D" id="2.60.40.10">
    <property type="entry name" value="Immunoglobulins"/>
    <property type="match status" value="5"/>
</dbReference>
<evidence type="ECO:0000256" key="4">
    <source>
        <dbReference type="ARBA" id="ARBA00022536"/>
    </source>
</evidence>
<dbReference type="OMA" id="HTKFRQQ"/>
<feature type="non-terminal residue" evidence="20">
    <location>
        <position position="1"/>
    </location>
</feature>
<dbReference type="GO" id="GO:0007229">
    <property type="term" value="P:integrin-mediated signaling pathway"/>
    <property type="evidence" value="ECO:0007669"/>
    <property type="project" value="UniProtKB-KW"/>
</dbReference>
<evidence type="ECO:0000256" key="6">
    <source>
        <dbReference type="ARBA" id="ARBA00022723"/>
    </source>
</evidence>
<dbReference type="Pfam" id="PF07965">
    <property type="entry name" value="Integrin_B_tail"/>
    <property type="match status" value="1"/>
</dbReference>
<dbReference type="Gene3D" id="4.10.1240.30">
    <property type="match status" value="1"/>
</dbReference>
<dbReference type="InterPro" id="IPR036349">
    <property type="entry name" value="Integrin_bsu_tail_dom_sf"/>
</dbReference>
<keyword evidence="10" id="KW-0460">Magnesium</keyword>
<dbReference type="FunFam" id="2.10.25.10:FF:000036">
    <property type="entry name" value="Integrin beta"/>
    <property type="match status" value="1"/>
</dbReference>
<keyword evidence="5 17" id="KW-0812">Transmembrane</keyword>
<dbReference type="SUPFAM" id="SSF69687">
    <property type="entry name" value="Integrin beta tail domain"/>
    <property type="match status" value="1"/>
</dbReference>
<dbReference type="GO" id="GO:0008305">
    <property type="term" value="C:integrin complex"/>
    <property type="evidence" value="ECO:0007669"/>
    <property type="project" value="TreeGrafter"/>
</dbReference>
<dbReference type="GO" id="GO:0005178">
    <property type="term" value="F:integrin binding"/>
    <property type="evidence" value="ECO:0007669"/>
    <property type="project" value="TreeGrafter"/>
</dbReference>
<dbReference type="InterPro" id="IPR036116">
    <property type="entry name" value="FN3_sf"/>
</dbReference>
<dbReference type="InterPro" id="IPR036465">
    <property type="entry name" value="vWFA_dom_sf"/>
</dbReference>
<evidence type="ECO:0000256" key="3">
    <source>
        <dbReference type="ARBA" id="ARBA00022475"/>
    </source>
</evidence>
<dbReference type="InterPro" id="IPR003961">
    <property type="entry name" value="FN3_dom"/>
</dbReference>
<dbReference type="CDD" id="cd00063">
    <property type="entry name" value="FN3"/>
    <property type="match status" value="5"/>
</dbReference>
<name>A0A401RU60_CHIPU</name>
<dbReference type="InterPro" id="IPR057073">
    <property type="entry name" value="EGF_integrin_2"/>
</dbReference>
<dbReference type="Pfam" id="PF18372">
    <property type="entry name" value="I-EGF_1"/>
    <property type="match status" value="1"/>
</dbReference>
<keyword evidence="3" id="KW-1003">Cell membrane</keyword>
<evidence type="ECO:0000313" key="20">
    <source>
        <dbReference type="EMBL" id="GCC21641.1"/>
    </source>
</evidence>
<evidence type="ECO:0000256" key="7">
    <source>
        <dbReference type="ARBA" id="ARBA00022729"/>
    </source>
</evidence>
<dbReference type="GO" id="GO:0016477">
    <property type="term" value="P:cell migration"/>
    <property type="evidence" value="ECO:0007669"/>
    <property type="project" value="TreeGrafter"/>
</dbReference>
<dbReference type="PANTHER" id="PTHR10082">
    <property type="entry name" value="INTEGRIN BETA SUBUNIT"/>
    <property type="match status" value="1"/>
</dbReference>